<proteinExistence type="predicted"/>
<dbReference type="EMBL" id="JANBPG010000032">
    <property type="protein sequence ID" value="KAJ1901334.1"/>
    <property type="molecule type" value="Genomic_DNA"/>
</dbReference>
<accession>A0ACC1IUU3</accession>
<protein>
    <submittedName>
        <fullName evidence="1">Uncharacterized protein</fullName>
    </submittedName>
</protein>
<sequence>MSSSNEEVNKIELYAVEGVVKTNNSDDIVELDCDDTKSSSDIELLRMVVSKLSVAGKLKMGVVEDDSKVVVDKNGVSEVGASEIDGLEELDKMSDEDNEEVMISNKDSVIEPIAGTGKKGKYVDTTVRLGVVFSMGVDNESRPDFDSEAVDSVITGKGLELSAVAVLSKDVSSV</sequence>
<keyword evidence="2" id="KW-1185">Reference proteome</keyword>
<evidence type="ECO:0000313" key="2">
    <source>
        <dbReference type="Proteomes" id="UP001150581"/>
    </source>
</evidence>
<dbReference type="Proteomes" id="UP001150581">
    <property type="component" value="Unassembled WGS sequence"/>
</dbReference>
<gene>
    <name evidence="1" type="ORF">LPJ66_000855</name>
</gene>
<name>A0ACC1IUU3_9FUNG</name>
<comment type="caution">
    <text evidence="1">The sequence shown here is derived from an EMBL/GenBank/DDBJ whole genome shotgun (WGS) entry which is preliminary data.</text>
</comment>
<organism evidence="1 2">
    <name type="scientific">Kickxella alabastrina</name>
    <dbReference type="NCBI Taxonomy" id="61397"/>
    <lineage>
        <taxon>Eukaryota</taxon>
        <taxon>Fungi</taxon>
        <taxon>Fungi incertae sedis</taxon>
        <taxon>Zoopagomycota</taxon>
        <taxon>Kickxellomycotina</taxon>
        <taxon>Kickxellomycetes</taxon>
        <taxon>Kickxellales</taxon>
        <taxon>Kickxellaceae</taxon>
        <taxon>Kickxella</taxon>
    </lineage>
</organism>
<reference evidence="1" key="1">
    <citation type="submission" date="2022-07" db="EMBL/GenBank/DDBJ databases">
        <title>Phylogenomic reconstructions and comparative analyses of Kickxellomycotina fungi.</title>
        <authorList>
            <person name="Reynolds N.K."/>
            <person name="Stajich J.E."/>
            <person name="Barry K."/>
            <person name="Grigoriev I.V."/>
            <person name="Crous P."/>
            <person name="Smith M.E."/>
        </authorList>
    </citation>
    <scope>NUCLEOTIDE SEQUENCE</scope>
    <source>
        <strain evidence="1">Benny 63K</strain>
    </source>
</reference>
<evidence type="ECO:0000313" key="1">
    <source>
        <dbReference type="EMBL" id="KAJ1901334.1"/>
    </source>
</evidence>